<gene>
    <name evidence="1" type="ORF">WG925_25815</name>
</gene>
<reference evidence="1 2" key="1">
    <citation type="submission" date="2024-03" db="EMBL/GenBank/DDBJ databases">
        <title>Draft genome sequence of Pseudonocardia carboxydivorans JCM 14827.</title>
        <authorList>
            <person name="Duangmal K."/>
        </authorList>
    </citation>
    <scope>NUCLEOTIDE SEQUENCE [LARGE SCALE GENOMIC DNA]</scope>
    <source>
        <strain evidence="1 2">JCM 14827</strain>
    </source>
</reference>
<sequence length="196" mass="21694">MPITLCGPACTLDIKNSGRRCGDPQQSHVGAVLETYEHNGYDDSDFIAVVWDGEQISAREYASTRGWTYHNGAEVDATEQVRATALAWYRQRLLPHLIETEQTRATTPRIGCNVRSLTKRGCNVGVTGAVRWIGPDRYTRDGGDRIGIAVDGEDKLRFLPARSVAVLDPAPVDEQKLRDCAATARPDSWRVALDLR</sequence>
<protein>
    <submittedName>
        <fullName evidence="1">Uncharacterized protein</fullName>
    </submittedName>
</protein>
<dbReference type="Proteomes" id="UP001367513">
    <property type="component" value="Unassembled WGS sequence"/>
</dbReference>
<dbReference type="EMBL" id="JBBPIX010000021">
    <property type="protein sequence ID" value="MEK6467166.1"/>
    <property type="molecule type" value="Genomic_DNA"/>
</dbReference>
<dbReference type="RefSeq" id="WP_224404199.1">
    <property type="nucleotide sequence ID" value="NZ_BAAAOD010000026.1"/>
</dbReference>
<name>A0ABU9AL61_PSEA5</name>
<proteinExistence type="predicted"/>
<evidence type="ECO:0000313" key="2">
    <source>
        <dbReference type="Proteomes" id="UP001367513"/>
    </source>
</evidence>
<organism evidence="1 2">
    <name type="scientific">Pseudonocardia alni subsp. carboxydivorans</name>
    <dbReference type="NCBI Taxonomy" id="415010"/>
    <lineage>
        <taxon>Bacteria</taxon>
        <taxon>Bacillati</taxon>
        <taxon>Actinomycetota</taxon>
        <taxon>Actinomycetes</taxon>
        <taxon>Pseudonocardiales</taxon>
        <taxon>Pseudonocardiaceae</taxon>
        <taxon>Pseudonocardia</taxon>
    </lineage>
</organism>
<accession>A0ABU9AL61</accession>
<keyword evidence="2" id="KW-1185">Reference proteome</keyword>
<evidence type="ECO:0000313" key="1">
    <source>
        <dbReference type="EMBL" id="MEK6467166.1"/>
    </source>
</evidence>
<comment type="caution">
    <text evidence="1">The sequence shown here is derived from an EMBL/GenBank/DDBJ whole genome shotgun (WGS) entry which is preliminary data.</text>
</comment>